<dbReference type="PANTHER" id="PTHR34047">
    <property type="entry name" value="NUCLEAR INTRON MATURASE 1, MITOCHONDRIAL-RELATED"/>
    <property type="match status" value="1"/>
</dbReference>
<keyword evidence="3" id="KW-0808">Transferase</keyword>
<dbReference type="SUPFAM" id="SSF56672">
    <property type="entry name" value="DNA/RNA polymerases"/>
    <property type="match status" value="1"/>
</dbReference>
<dbReference type="CDD" id="cd01646">
    <property type="entry name" value="RT_Bac_retron_I"/>
    <property type="match status" value="1"/>
</dbReference>
<dbReference type="PANTHER" id="PTHR34047:SF8">
    <property type="entry name" value="PROTEIN YKFC"/>
    <property type="match status" value="1"/>
</dbReference>
<proteinExistence type="inferred from homology"/>
<keyword evidence="3" id="KW-0695">RNA-directed DNA polymerase</keyword>
<dbReference type="EMBL" id="JAKQYM010000002">
    <property type="protein sequence ID" value="MCI2228273.1"/>
    <property type="molecule type" value="Genomic_DNA"/>
</dbReference>
<name>A0A9X1VLM5_9FLAO</name>
<sequence>MAFELDLEHNLCTLAHQIYTNTYQPKPAIAFIVNKPVQREIFAADFADRVVHHLIYRCLYHQHIDPFFIKDSYSCRKGKGTLYGVKRATHFIRSCTQNYTQDAYILKLDISGYFMNMSHNILYNKVMAFITQKEYLGVSAQTLILLLQKTIFTNVATNCRIKGNKSEWVGLPRDKSLFNKPKGVGLPIGNLTSQVFGNIYLNQLDYFVKKELKIKYYGRYVDDMIFVHKNKTVLKEILPKIQAQLDLVGLTIHPKKIYLQHYTKGVLFLGHYIKPYRAYISNRTKANFYKVIPIINHLITVSFQITWATMTKVRALLNSYLGTLSHAKCYNLIAKALQNLDSKFHYFFGCTKNYSKIYIKKDYWLWHYTQTYLFTKQGTMFC</sequence>
<dbReference type="InterPro" id="IPR051083">
    <property type="entry name" value="GrpII_Intron_Splice-Mob/Def"/>
</dbReference>
<dbReference type="RefSeq" id="WP_242177389.1">
    <property type="nucleotide sequence ID" value="NZ_JAKQYM010000002.1"/>
</dbReference>
<accession>A0A9X1VLM5</accession>
<protein>
    <submittedName>
        <fullName evidence="3">RNA-directed DNA polymerase</fullName>
    </submittedName>
</protein>
<evidence type="ECO:0000313" key="4">
    <source>
        <dbReference type="Proteomes" id="UP001139369"/>
    </source>
</evidence>
<reference evidence="3" key="1">
    <citation type="submission" date="2022-02" db="EMBL/GenBank/DDBJ databases">
        <title>Polaribacter sp. MSW13, isolated from seawater.</title>
        <authorList>
            <person name="Kristyanto S."/>
            <person name="Jung J."/>
            <person name="Jeon C.O."/>
        </authorList>
    </citation>
    <scope>NUCLEOTIDE SEQUENCE</scope>
    <source>
        <strain evidence="3">MSW13</strain>
    </source>
</reference>
<dbReference type="AlphaFoldDB" id="A0A9X1VLM5"/>
<evidence type="ECO:0000256" key="1">
    <source>
        <dbReference type="ARBA" id="ARBA00034120"/>
    </source>
</evidence>
<dbReference type="InterPro" id="IPR043502">
    <property type="entry name" value="DNA/RNA_pol_sf"/>
</dbReference>
<dbReference type="PROSITE" id="PS50878">
    <property type="entry name" value="RT_POL"/>
    <property type="match status" value="1"/>
</dbReference>
<dbReference type="GO" id="GO:0003964">
    <property type="term" value="F:RNA-directed DNA polymerase activity"/>
    <property type="evidence" value="ECO:0007669"/>
    <property type="project" value="UniProtKB-KW"/>
</dbReference>
<organism evidence="3 4">
    <name type="scientific">Polaribacter marinus</name>
    <dbReference type="NCBI Taxonomy" id="2916838"/>
    <lineage>
        <taxon>Bacteria</taxon>
        <taxon>Pseudomonadati</taxon>
        <taxon>Bacteroidota</taxon>
        <taxon>Flavobacteriia</taxon>
        <taxon>Flavobacteriales</taxon>
        <taxon>Flavobacteriaceae</taxon>
    </lineage>
</organism>
<dbReference type="InterPro" id="IPR000477">
    <property type="entry name" value="RT_dom"/>
</dbReference>
<evidence type="ECO:0000259" key="2">
    <source>
        <dbReference type="PROSITE" id="PS50878"/>
    </source>
</evidence>
<keyword evidence="4" id="KW-1185">Reference proteome</keyword>
<feature type="domain" description="Reverse transcriptase" evidence="2">
    <location>
        <begin position="1"/>
        <end position="273"/>
    </location>
</feature>
<evidence type="ECO:0000313" key="3">
    <source>
        <dbReference type="EMBL" id="MCI2228273.1"/>
    </source>
</evidence>
<comment type="similarity">
    <text evidence="1">Belongs to the bacterial reverse transcriptase family.</text>
</comment>
<keyword evidence="3" id="KW-0548">Nucleotidyltransferase</keyword>
<gene>
    <name evidence="3" type="ORF">MC378_03770</name>
</gene>
<comment type="caution">
    <text evidence="3">The sequence shown here is derived from an EMBL/GenBank/DDBJ whole genome shotgun (WGS) entry which is preliminary data.</text>
</comment>
<dbReference type="Pfam" id="PF00078">
    <property type="entry name" value="RVT_1"/>
    <property type="match status" value="1"/>
</dbReference>
<dbReference type="Proteomes" id="UP001139369">
    <property type="component" value="Unassembled WGS sequence"/>
</dbReference>